<dbReference type="EMBL" id="CP045705">
    <property type="protein sequence ID" value="QNE85087.1"/>
    <property type="molecule type" value="Genomic_DNA"/>
</dbReference>
<proteinExistence type="predicted"/>
<dbReference type="RefSeq" id="WP_185393849.1">
    <property type="nucleotide sequence ID" value="NZ_CP045705.1"/>
</dbReference>
<geneLocation type="plasmid" evidence="2 3">
    <name>unnamed1</name>
</geneLocation>
<feature type="region of interest" description="Disordered" evidence="1">
    <location>
        <begin position="1"/>
        <end position="52"/>
    </location>
</feature>
<evidence type="ECO:0000313" key="3">
    <source>
        <dbReference type="Proteomes" id="UP000515764"/>
    </source>
</evidence>
<dbReference type="Proteomes" id="UP000515764">
    <property type="component" value="Plasmid unnamed1"/>
</dbReference>
<keyword evidence="2" id="KW-0614">Plasmid</keyword>
<organism evidence="2 3">
    <name type="scientific">Streptomyces rutgersensis</name>
    <dbReference type="NCBI Taxonomy" id="53451"/>
    <lineage>
        <taxon>Bacteria</taxon>
        <taxon>Bacillati</taxon>
        <taxon>Actinomycetota</taxon>
        <taxon>Actinomycetes</taxon>
        <taxon>Kitasatosporales</taxon>
        <taxon>Streptomycetaceae</taxon>
        <taxon>Streptomyces</taxon>
        <taxon>Streptomyces diastaticus group</taxon>
    </lineage>
</organism>
<name>A0ABX6RWL6_9ACTN</name>
<reference evidence="3" key="1">
    <citation type="submission" date="2019-10" db="EMBL/GenBank/DDBJ databases">
        <title>Antimicrobial potential of Antarctic Bacteria.</title>
        <authorList>
            <person name="Benaud N."/>
            <person name="Edwards R.J."/>
            <person name="Ferrari B.C."/>
        </authorList>
    </citation>
    <scope>NUCLEOTIDE SEQUENCE [LARGE SCALE GENOMIC DNA]</scope>
    <source>
        <strain evidence="3">NBH77</strain>
        <plasmid evidence="3">unnamed1</plasmid>
    </source>
</reference>
<sequence length="52" mass="5948">MADRKTIKLPKPAKPAKKSQPEPTAIEQSSADRDRDTIQLRTGFTLPKSWRR</sequence>
<gene>
    <name evidence="2" type="ORF">F0345_28805</name>
</gene>
<protein>
    <submittedName>
        <fullName evidence="2">Uncharacterized protein</fullName>
    </submittedName>
</protein>
<evidence type="ECO:0000313" key="2">
    <source>
        <dbReference type="EMBL" id="QNE85087.1"/>
    </source>
</evidence>
<keyword evidence="3" id="KW-1185">Reference proteome</keyword>
<evidence type="ECO:0000256" key="1">
    <source>
        <dbReference type="SAM" id="MobiDB-lite"/>
    </source>
</evidence>
<accession>A0ABX6RWL6</accession>